<dbReference type="Proteomes" id="UP000478483">
    <property type="component" value="Unassembled WGS sequence"/>
</dbReference>
<dbReference type="EMBL" id="WNAJ01000005">
    <property type="protein sequence ID" value="MTR84757.1"/>
    <property type="molecule type" value="Genomic_DNA"/>
</dbReference>
<evidence type="ECO:0000313" key="2">
    <source>
        <dbReference type="Proteomes" id="UP000478483"/>
    </source>
</evidence>
<organism evidence="1 2">
    <name type="scientific">Roseburia intestinalis</name>
    <dbReference type="NCBI Taxonomy" id="166486"/>
    <lineage>
        <taxon>Bacteria</taxon>
        <taxon>Bacillati</taxon>
        <taxon>Bacillota</taxon>
        <taxon>Clostridia</taxon>
        <taxon>Lachnospirales</taxon>
        <taxon>Lachnospiraceae</taxon>
        <taxon>Roseburia</taxon>
    </lineage>
</organism>
<name>A0A6L6L436_9FIRM</name>
<gene>
    <name evidence="1" type="ORF">GMD50_06730</name>
</gene>
<comment type="caution">
    <text evidence="1">The sequence shown here is derived from an EMBL/GenBank/DDBJ whole genome shotgun (WGS) entry which is preliminary data.</text>
</comment>
<evidence type="ECO:0000313" key="1">
    <source>
        <dbReference type="EMBL" id="MTR84757.1"/>
    </source>
</evidence>
<proteinExistence type="predicted"/>
<sequence length="301" mass="36421">MKDSAVLIEKIYCIQAQIEKLYEKTNYDLAPLFFLEEDNEELLKNNHELSFKNIIFYLYRLYYERAKINIEVMADYSHLVDKEKSDIVEIREVVHDFRTKFGHYLDLTLKRSKQINRRCALWFFKNISKEWPTIDDEWKVCEIILLEDTIKSLETIYNVLNRIVYEDEKGIYEQWEMKQKRDVPKYKKISILEEIKTLYNFPYDSTILYNKRQKQFDLVIEMLDFEDETKTEDYLFRAFEKIVLGIELFPCPLAGKEVLDSFGIEGKHLEHIMKNVMDYYSEHAHSTKEDLLEYVRTIVRE</sequence>
<dbReference type="AlphaFoldDB" id="A0A6L6L436"/>
<dbReference type="RefSeq" id="WP_118413629.1">
    <property type="nucleotide sequence ID" value="NZ_QRPI01000045.1"/>
</dbReference>
<reference evidence="1 2" key="1">
    <citation type="journal article" date="2019" name="Nat. Med.">
        <title>A library of human gut bacterial isolates paired with longitudinal multiomics data enables mechanistic microbiome research.</title>
        <authorList>
            <person name="Poyet M."/>
            <person name="Groussin M."/>
            <person name="Gibbons S.M."/>
            <person name="Avila-Pacheco J."/>
            <person name="Jiang X."/>
            <person name="Kearney S.M."/>
            <person name="Perrotta A.R."/>
            <person name="Berdy B."/>
            <person name="Zhao S."/>
            <person name="Lieberman T.D."/>
            <person name="Swanson P.K."/>
            <person name="Smith M."/>
            <person name="Roesemann S."/>
            <person name="Alexander J.E."/>
            <person name="Rich S.A."/>
            <person name="Livny J."/>
            <person name="Vlamakis H."/>
            <person name="Clish C."/>
            <person name="Bullock K."/>
            <person name="Deik A."/>
            <person name="Scott J."/>
            <person name="Pierce K.A."/>
            <person name="Xavier R.J."/>
            <person name="Alm E.J."/>
        </authorList>
    </citation>
    <scope>NUCLEOTIDE SEQUENCE [LARGE SCALE GENOMIC DNA]</scope>
    <source>
        <strain evidence="1 2">BIOML-A1</strain>
    </source>
</reference>
<accession>A0A6L6L436</accession>
<protein>
    <submittedName>
        <fullName evidence="1">Uncharacterized protein</fullName>
    </submittedName>
</protein>